<keyword evidence="8 11" id="KW-1133">Transmembrane helix</keyword>
<dbReference type="RefSeq" id="WP_236864627.1">
    <property type="nucleotide sequence ID" value="NZ_AP025225.1"/>
</dbReference>
<feature type="transmembrane region" description="Helical" evidence="11">
    <location>
        <begin position="108"/>
        <end position="130"/>
    </location>
</feature>
<proteinExistence type="inferred from homology"/>
<keyword evidence="4" id="KW-0645">Protease</keyword>
<keyword evidence="9 13" id="KW-0482">Metalloprotease</keyword>
<dbReference type="PANTHER" id="PTHR42837:SF2">
    <property type="entry name" value="MEMBRANE METALLOPROTEASE ARASP2, CHLOROPLASTIC-RELATED"/>
    <property type="match status" value="1"/>
</dbReference>
<protein>
    <submittedName>
        <fullName evidence="13">Zinc metalloprotease</fullName>
    </submittedName>
</protein>
<dbReference type="EMBL" id="AP025225">
    <property type="protein sequence ID" value="BDB96336.1"/>
    <property type="molecule type" value="Genomic_DNA"/>
</dbReference>
<name>A0ABN6L338_9PROT</name>
<dbReference type="InterPro" id="IPR004387">
    <property type="entry name" value="Pept_M50_Zn"/>
</dbReference>
<dbReference type="Gene3D" id="2.30.42.10">
    <property type="match status" value="1"/>
</dbReference>
<evidence type="ECO:0000256" key="2">
    <source>
        <dbReference type="ARBA" id="ARBA00004141"/>
    </source>
</evidence>
<keyword evidence="5 11" id="KW-0812">Transmembrane</keyword>
<evidence type="ECO:0000259" key="12">
    <source>
        <dbReference type="PROSITE" id="PS50106"/>
    </source>
</evidence>
<keyword evidence="10 11" id="KW-0472">Membrane</keyword>
<evidence type="ECO:0000256" key="4">
    <source>
        <dbReference type="ARBA" id="ARBA00022670"/>
    </source>
</evidence>
<keyword evidence="7" id="KW-0862">Zinc</keyword>
<dbReference type="CDD" id="cd06163">
    <property type="entry name" value="S2P-M50_PDZ_RseP-like"/>
    <property type="match status" value="1"/>
</dbReference>
<gene>
    <name evidence="13" type="ORF">HYD_4690</name>
</gene>
<feature type="transmembrane region" description="Helical" evidence="11">
    <location>
        <begin position="287"/>
        <end position="308"/>
    </location>
</feature>
<evidence type="ECO:0000256" key="6">
    <source>
        <dbReference type="ARBA" id="ARBA00022801"/>
    </source>
</evidence>
<sequence length="376" mass="41091">MAGFFSSLIAFFLVLSPIVLVHELGHYFVARYNGVHVESFSIGFGPKLVEWKDKRGTSWGVRAFLFGGYVKMLADADASSAPDREKMSELSEEEKSMCLHNKKPWQKIAVAAAGPFANYLFAFVIFFSLFSMFGERVFPPVVSVIPGGIAEVSGIGSGDRILSINGENVRDFADIMMRLSSAPFRKNLNLSIKKVNKDEVEEIVARSPDGASEYKWLGKLGITPDQTKAYNKKYSISGAINRSVNNLVDLTIMPLKVIKDGGVSNLSGPLGIAHQAGQVLGQGVQSVLFFVAILSASIGFLNILPIPFVDGGNIVLYIIEWVKGSPLSEKVYGVFATVGIALLSALFLWVTWNDVSKIEMVKSAMKNLKQKLGYTE</sequence>
<dbReference type="PANTHER" id="PTHR42837">
    <property type="entry name" value="REGULATOR OF SIGMA-E PROTEASE RSEP"/>
    <property type="match status" value="1"/>
</dbReference>
<dbReference type="InterPro" id="IPR041489">
    <property type="entry name" value="PDZ_6"/>
</dbReference>
<dbReference type="InterPro" id="IPR036034">
    <property type="entry name" value="PDZ_sf"/>
</dbReference>
<evidence type="ECO:0000313" key="14">
    <source>
        <dbReference type="Proteomes" id="UP001320209"/>
    </source>
</evidence>
<comment type="subcellular location">
    <subcellularLocation>
        <location evidence="2">Membrane</location>
        <topology evidence="2">Multi-pass membrane protein</topology>
    </subcellularLocation>
</comment>
<evidence type="ECO:0000256" key="11">
    <source>
        <dbReference type="SAM" id="Phobius"/>
    </source>
</evidence>
<feature type="domain" description="PDZ" evidence="12">
    <location>
        <begin position="141"/>
        <end position="171"/>
    </location>
</feature>
<comment type="similarity">
    <text evidence="3">Belongs to the peptidase M50B family.</text>
</comment>
<dbReference type="InterPro" id="IPR001478">
    <property type="entry name" value="PDZ"/>
</dbReference>
<dbReference type="PROSITE" id="PS50106">
    <property type="entry name" value="PDZ"/>
    <property type="match status" value="1"/>
</dbReference>
<keyword evidence="14" id="KW-1185">Reference proteome</keyword>
<comment type="cofactor">
    <cofactor evidence="1">
        <name>Zn(2+)</name>
        <dbReference type="ChEBI" id="CHEBI:29105"/>
    </cofactor>
</comment>
<evidence type="ECO:0000256" key="7">
    <source>
        <dbReference type="ARBA" id="ARBA00022833"/>
    </source>
</evidence>
<evidence type="ECO:0000256" key="5">
    <source>
        <dbReference type="ARBA" id="ARBA00022692"/>
    </source>
</evidence>
<dbReference type="GO" id="GO:0008237">
    <property type="term" value="F:metallopeptidase activity"/>
    <property type="evidence" value="ECO:0007669"/>
    <property type="project" value="UniProtKB-KW"/>
</dbReference>
<evidence type="ECO:0000256" key="8">
    <source>
        <dbReference type="ARBA" id="ARBA00022989"/>
    </source>
</evidence>
<dbReference type="SUPFAM" id="SSF50156">
    <property type="entry name" value="PDZ domain-like"/>
    <property type="match status" value="1"/>
</dbReference>
<accession>A0ABN6L338</accession>
<dbReference type="InterPro" id="IPR008915">
    <property type="entry name" value="Peptidase_M50"/>
</dbReference>
<dbReference type="Proteomes" id="UP001320209">
    <property type="component" value="Chromosome"/>
</dbReference>
<evidence type="ECO:0000313" key="13">
    <source>
        <dbReference type="EMBL" id="BDB96336.1"/>
    </source>
</evidence>
<dbReference type="SMART" id="SM00228">
    <property type="entry name" value="PDZ"/>
    <property type="match status" value="1"/>
</dbReference>
<keyword evidence="6" id="KW-0378">Hydrolase</keyword>
<evidence type="ECO:0000256" key="9">
    <source>
        <dbReference type="ARBA" id="ARBA00023049"/>
    </source>
</evidence>
<dbReference type="Pfam" id="PF17820">
    <property type="entry name" value="PDZ_6"/>
    <property type="match status" value="1"/>
</dbReference>
<organism evidence="13 14">
    <name type="scientific">Candidatus Hydrogenosomobacter endosymbioticus</name>
    <dbReference type="NCBI Taxonomy" id="2558174"/>
    <lineage>
        <taxon>Bacteria</taxon>
        <taxon>Pseudomonadati</taxon>
        <taxon>Pseudomonadota</taxon>
        <taxon>Alphaproteobacteria</taxon>
        <taxon>Holosporales</taxon>
        <taxon>Holosporaceae</taxon>
        <taxon>Candidatus Hydrogenosomobacter</taxon>
    </lineage>
</organism>
<evidence type="ECO:0000256" key="1">
    <source>
        <dbReference type="ARBA" id="ARBA00001947"/>
    </source>
</evidence>
<evidence type="ECO:0000256" key="10">
    <source>
        <dbReference type="ARBA" id="ARBA00023136"/>
    </source>
</evidence>
<evidence type="ECO:0000256" key="3">
    <source>
        <dbReference type="ARBA" id="ARBA00007931"/>
    </source>
</evidence>
<reference evidence="13" key="1">
    <citation type="submission" date="2021-10" db="EMBL/GenBank/DDBJ databases">
        <title>Genome Sequence of The Candidatus Hydrogeosomobacter endosymbioticus, an Intracellular Bacterial Symbiont of the Anaerobic Ciliate GW7.</title>
        <authorList>
            <person name="Shiohama Y."/>
            <person name="Shinzato N."/>
        </authorList>
    </citation>
    <scope>NUCLEOTIDE SEQUENCE [LARGE SCALE GENOMIC DNA]</scope>
    <source>
        <strain evidence="13">200920</strain>
    </source>
</reference>
<feature type="transmembrane region" description="Helical" evidence="11">
    <location>
        <begin position="331"/>
        <end position="352"/>
    </location>
</feature>
<dbReference type="Pfam" id="PF02163">
    <property type="entry name" value="Peptidase_M50"/>
    <property type="match status" value="1"/>
</dbReference>